<dbReference type="GeneID" id="83715222"/>
<dbReference type="AlphaFoldDB" id="A0A0G9GB56"/>
<keyword evidence="1" id="KW-0560">Oxidoreductase</keyword>
<keyword evidence="1" id="KW-0687">Ribonucleoprotein</keyword>
<protein>
    <submittedName>
        <fullName evidence="3">DUF2785 domain-containing protein</fullName>
    </submittedName>
    <submittedName>
        <fullName evidence="1">Ribosomal protein S2</fullName>
        <ecNumber evidence="1">1.11.2.3</ecNumber>
    </submittedName>
</protein>
<dbReference type="GO" id="GO:1990137">
    <property type="term" value="F:plant seed peroxygenase activity"/>
    <property type="evidence" value="ECO:0007669"/>
    <property type="project" value="UniProtKB-EC"/>
</dbReference>
<evidence type="ECO:0000313" key="1">
    <source>
        <dbReference type="EMBL" id="AOR74789.1"/>
    </source>
</evidence>
<name>A0A0G9GB56_LIMFE</name>
<keyword evidence="1" id="KW-0689">Ribosomal protein</keyword>
<dbReference type="EMBL" id="CP019030">
    <property type="protein sequence ID" value="APU45433.1"/>
    <property type="molecule type" value="Genomic_DNA"/>
</dbReference>
<dbReference type="Proteomes" id="UP000236514">
    <property type="component" value="Unassembled WGS sequence"/>
</dbReference>
<sequence>MKETDLAPKLEMIKALHRQAKEGKTFKDLAPRLASFQRGLQRHRRTTVSLPAITETGQAILEQLVSNLKNDQLTELSDTQLELLLTQLANEDPAVRFGEATLLFNGALANDLLTKDQLRHAMNTLKKWEILFDHIEEPINKGAVRRVSAVTGLASLLYADRAGYFFVTKADLSDLIDRVALGMLWEHDNRGYVNRLGWIQLFGEYTVLVGELCRRRELVRGEKVFLMATYLVAYRQLKAPLIMGEADEGADFLIEMMNQHPVYRRYFMVFLRDWQRDLQQERPQSEQGWHQVFNYRRLMQALLMSADLPEIIARQITNQSNQDEQ</sequence>
<evidence type="ECO:0000313" key="4">
    <source>
        <dbReference type="Proteomes" id="UP000094714"/>
    </source>
</evidence>
<dbReference type="OrthoDB" id="7619731at2"/>
<dbReference type="PATRIC" id="fig|1613.112.peg.1400"/>
<dbReference type="Pfam" id="PF10978">
    <property type="entry name" value="DUF2785"/>
    <property type="match status" value="1"/>
</dbReference>
<dbReference type="EMBL" id="CP017151">
    <property type="protein sequence ID" value="AOR74789.1"/>
    <property type="molecule type" value="Genomic_DNA"/>
</dbReference>
<proteinExistence type="predicted"/>
<dbReference type="Proteomes" id="UP000185427">
    <property type="component" value="Chromosome"/>
</dbReference>
<gene>
    <name evidence="2" type="ORF">BUW47_02790</name>
    <name evidence="3" type="ORF">C1Y38_07420</name>
    <name evidence="1" type="ORF">LACFE_CDS1338</name>
</gene>
<keyword evidence="1" id="KW-0575">Peroxidase</keyword>
<dbReference type="Proteomes" id="UP000094714">
    <property type="component" value="Chromosome"/>
</dbReference>
<evidence type="ECO:0000313" key="6">
    <source>
        <dbReference type="Proteomes" id="UP000236514"/>
    </source>
</evidence>
<reference evidence="2 5" key="2">
    <citation type="submission" date="2016-12" db="EMBL/GenBank/DDBJ databases">
        <title>Complete Genome Sequence of Lactobacillus fermentum Strain SNUV175, a Probiotic for Treatment of Bacterial Vaginosis.</title>
        <authorList>
            <person name="Lee S."/>
            <person name="You H.J."/>
            <person name="Kwon B."/>
            <person name="Ko G."/>
        </authorList>
    </citation>
    <scope>NUCLEOTIDE SEQUENCE [LARGE SCALE GENOMIC DNA]</scope>
    <source>
        <strain evidence="2 5">SNUV175</strain>
    </source>
</reference>
<dbReference type="RefSeq" id="WP_003682758.1">
    <property type="nucleotide sequence ID" value="NZ_AP024320.1"/>
</dbReference>
<dbReference type="GO" id="GO:0005840">
    <property type="term" value="C:ribosome"/>
    <property type="evidence" value="ECO:0007669"/>
    <property type="project" value="UniProtKB-KW"/>
</dbReference>
<dbReference type="EMBL" id="POTQ01000015">
    <property type="protein sequence ID" value="PNV57549.1"/>
    <property type="molecule type" value="Genomic_DNA"/>
</dbReference>
<dbReference type="EC" id="1.11.2.3" evidence="1"/>
<evidence type="ECO:0000313" key="2">
    <source>
        <dbReference type="EMBL" id="APU45433.1"/>
    </source>
</evidence>
<dbReference type="GO" id="GO:0004601">
    <property type="term" value="F:peroxidase activity"/>
    <property type="evidence" value="ECO:0007669"/>
    <property type="project" value="UniProtKB-KW"/>
</dbReference>
<reference evidence="1 4" key="1">
    <citation type="submission" date="2016-09" db="EMBL/GenBank/DDBJ databases">
        <title>Genome Sequence of the Lactobacillus fermentum strain NCC2970 (CNCM I-5068).</title>
        <authorList>
            <person name="Barretto C."/>
            <person name="Ngom-Bru C."/>
            <person name="Genevaz A."/>
            <person name="Fournier C."/>
            <person name="Moine D."/>
            <person name="Kassam M."/>
            <person name="Iltis A."/>
            <person name="Sagory-Zalkind P."/>
            <person name="Faucherand G."/>
            <person name="Descombes P."/>
            <person name="Duboux S."/>
        </authorList>
    </citation>
    <scope>NUCLEOTIDE SEQUENCE [LARGE SCALE GENOMIC DNA]</scope>
    <source>
        <strain evidence="1 4">NCC2970</strain>
    </source>
</reference>
<organism evidence="1 4">
    <name type="scientific">Limosilactobacillus fermentum</name>
    <name type="common">Lactobacillus fermentum</name>
    <dbReference type="NCBI Taxonomy" id="1613"/>
    <lineage>
        <taxon>Bacteria</taxon>
        <taxon>Bacillati</taxon>
        <taxon>Bacillota</taxon>
        <taxon>Bacilli</taxon>
        <taxon>Lactobacillales</taxon>
        <taxon>Lactobacillaceae</taxon>
        <taxon>Limosilactobacillus</taxon>
    </lineage>
</organism>
<evidence type="ECO:0000313" key="5">
    <source>
        <dbReference type="Proteomes" id="UP000185427"/>
    </source>
</evidence>
<dbReference type="InterPro" id="IPR021247">
    <property type="entry name" value="DUF2785"/>
</dbReference>
<evidence type="ECO:0000313" key="3">
    <source>
        <dbReference type="EMBL" id="PNV57549.1"/>
    </source>
</evidence>
<accession>A0A0G9GB56</accession>
<reference evidence="3 6" key="3">
    <citation type="submission" date="2018-01" db="EMBL/GenBank/DDBJ databases">
        <title>Draft genome sequence of the feruloyl esterase-producing strain Lactobacillus fermentum CRL 1446, isolated from artisanal goat milk cheese.</title>
        <authorList>
            <person name="Abeijon Mukdsi M.C."/>
            <person name="Saavedra L."/>
            <person name="Gauffin Cano M.P."/>
            <person name="Hebert E.M."/>
            <person name="Medina R.B."/>
        </authorList>
    </citation>
    <scope>NUCLEOTIDE SEQUENCE [LARGE SCALE GENOMIC DNA]</scope>
    <source>
        <strain evidence="3 6">CRL 1446</strain>
    </source>
</reference>